<dbReference type="EMBL" id="JAPNMI010000011">
    <property type="protein sequence ID" value="MCY0791623.1"/>
    <property type="molecule type" value="Genomic_DNA"/>
</dbReference>
<name>A0A9Q4GX22_MORMO</name>
<gene>
    <name evidence="1" type="ORF">N0392_18290</name>
</gene>
<comment type="caution">
    <text evidence="1">The sequence shown here is derived from an EMBL/GenBank/DDBJ whole genome shotgun (WGS) entry which is preliminary data.</text>
</comment>
<evidence type="ECO:0000313" key="2">
    <source>
        <dbReference type="Proteomes" id="UP001076655"/>
    </source>
</evidence>
<protein>
    <submittedName>
        <fullName evidence="1">Uncharacterized protein</fullName>
    </submittedName>
</protein>
<reference evidence="1" key="1">
    <citation type="submission" date="2022-08" db="EMBL/GenBank/DDBJ databases">
        <authorList>
            <person name="Dale J.L."/>
        </authorList>
    </citation>
    <scope>NUCLEOTIDE SEQUENCE</scope>
    <source>
        <strain evidence="1">2022EL-00758</strain>
    </source>
</reference>
<dbReference type="RefSeq" id="WP_052926778.1">
    <property type="nucleotide sequence ID" value="NZ_CP066132.1"/>
</dbReference>
<dbReference type="Proteomes" id="UP001076655">
    <property type="component" value="Unassembled WGS sequence"/>
</dbReference>
<sequence length="237" mass="26475">MSEIDIKSFDYNDIGRAYDFKSPLPEGEYFALELTSPVPPGAVPVVDEDSGICIGYLYGFSGVYDVYDATGEYLGKYELPLESPLIDPLDIILIGGWFIKNGLKLVTLLKAGGSSLVKAGSIKLTEHLVSLLRGRLKLGLSPRTLKFTPKAAAHMAEAERYVPITIIEKAIRYGKRGIDAKGRSALVLKRYTINIKKYRYPSTTKNLQGKNINEIKEYTLEVVVDERAWTVTHFMYK</sequence>
<dbReference type="AlphaFoldDB" id="A0A9Q4GX22"/>
<evidence type="ECO:0000313" key="1">
    <source>
        <dbReference type="EMBL" id="MCY0791623.1"/>
    </source>
</evidence>
<accession>A0A9Q4GX22</accession>
<organism evidence="1 2">
    <name type="scientific">Morganella morganii</name>
    <name type="common">Proteus morganii</name>
    <dbReference type="NCBI Taxonomy" id="582"/>
    <lineage>
        <taxon>Bacteria</taxon>
        <taxon>Pseudomonadati</taxon>
        <taxon>Pseudomonadota</taxon>
        <taxon>Gammaproteobacteria</taxon>
        <taxon>Enterobacterales</taxon>
        <taxon>Morganellaceae</taxon>
        <taxon>Morganella</taxon>
    </lineage>
</organism>
<proteinExistence type="predicted"/>